<dbReference type="GO" id="GO:0045454">
    <property type="term" value="P:cell redox homeostasis"/>
    <property type="evidence" value="ECO:0007669"/>
    <property type="project" value="TreeGrafter"/>
</dbReference>
<dbReference type="OMA" id="PRWSGFI"/>
<protein>
    <submittedName>
        <fullName evidence="3">Uncharacterized protein</fullName>
    </submittedName>
</protein>
<dbReference type="PANTHER" id="PTHR13544:SF0">
    <property type="entry name" value="THIOREDOXIN REDUCTASE-LIKE SELENOPROTEIN T"/>
    <property type="match status" value="1"/>
</dbReference>
<organism evidence="3 4">
    <name type="scientific">Leptomonas seymouri</name>
    <dbReference type="NCBI Taxonomy" id="5684"/>
    <lineage>
        <taxon>Eukaryota</taxon>
        <taxon>Discoba</taxon>
        <taxon>Euglenozoa</taxon>
        <taxon>Kinetoplastea</taxon>
        <taxon>Metakinetoplastina</taxon>
        <taxon>Trypanosomatida</taxon>
        <taxon>Trypanosomatidae</taxon>
        <taxon>Leishmaniinae</taxon>
        <taxon>Leptomonas</taxon>
    </lineage>
</organism>
<evidence type="ECO:0000256" key="1">
    <source>
        <dbReference type="SAM" id="MobiDB-lite"/>
    </source>
</evidence>
<evidence type="ECO:0000313" key="4">
    <source>
        <dbReference type="Proteomes" id="UP000038009"/>
    </source>
</evidence>
<comment type="caution">
    <text evidence="3">The sequence shown here is derived from an EMBL/GenBank/DDBJ whole genome shotgun (WGS) entry which is preliminary data.</text>
</comment>
<proteinExistence type="predicted"/>
<feature type="compositionally biased region" description="Basic and acidic residues" evidence="1">
    <location>
        <begin position="115"/>
        <end position="131"/>
    </location>
</feature>
<reference evidence="3 4" key="1">
    <citation type="journal article" date="2015" name="PLoS Pathog.">
        <title>Leptomonas seymouri: Adaptations to the Dixenous Life Cycle Analyzed by Genome Sequencing, Transcriptome Profiling and Co-infection with Leishmania donovani.</title>
        <authorList>
            <person name="Kraeva N."/>
            <person name="Butenko A."/>
            <person name="Hlavacova J."/>
            <person name="Kostygov A."/>
            <person name="Myskova J."/>
            <person name="Grybchuk D."/>
            <person name="Lestinova T."/>
            <person name="Votypka J."/>
            <person name="Volf P."/>
            <person name="Opperdoes F."/>
            <person name="Flegontov P."/>
            <person name="Lukes J."/>
            <person name="Yurchenko V."/>
        </authorList>
    </citation>
    <scope>NUCLEOTIDE SEQUENCE [LARGE SCALE GENOMIC DNA]</scope>
    <source>
        <strain evidence="3 4">ATCC 30220</strain>
    </source>
</reference>
<dbReference type="PANTHER" id="PTHR13544">
    <property type="entry name" value="SELENOPROTEIN T"/>
    <property type="match status" value="1"/>
</dbReference>
<accession>A0A0N1HUE3</accession>
<keyword evidence="2" id="KW-0732">Signal</keyword>
<feature type="chain" id="PRO_5005873530" evidence="2">
    <location>
        <begin position="48"/>
        <end position="397"/>
    </location>
</feature>
<dbReference type="Proteomes" id="UP000038009">
    <property type="component" value="Unassembled WGS sequence"/>
</dbReference>
<keyword evidence="4" id="KW-1185">Reference proteome</keyword>
<name>A0A0N1HUE3_LEPSE</name>
<dbReference type="AlphaFoldDB" id="A0A0N1HUE3"/>
<evidence type="ECO:0000313" key="3">
    <source>
        <dbReference type="EMBL" id="KPI83803.1"/>
    </source>
</evidence>
<dbReference type="OrthoDB" id="60822at2759"/>
<feature type="region of interest" description="Disordered" evidence="1">
    <location>
        <begin position="109"/>
        <end position="131"/>
    </location>
</feature>
<dbReference type="GO" id="GO:0004791">
    <property type="term" value="F:thioredoxin-disulfide reductase (NADPH) activity"/>
    <property type="evidence" value="ECO:0007669"/>
    <property type="project" value="TreeGrafter"/>
</dbReference>
<gene>
    <name evidence="3" type="ORF">ABL78_7151</name>
</gene>
<dbReference type="GO" id="GO:0005789">
    <property type="term" value="C:endoplasmic reticulum membrane"/>
    <property type="evidence" value="ECO:0007669"/>
    <property type="project" value="TreeGrafter"/>
</dbReference>
<feature type="signal peptide" evidence="2">
    <location>
        <begin position="1"/>
        <end position="47"/>
    </location>
</feature>
<dbReference type="InterPro" id="IPR019389">
    <property type="entry name" value="Selenoprotein_T"/>
</dbReference>
<evidence type="ECO:0000256" key="2">
    <source>
        <dbReference type="SAM" id="SignalP"/>
    </source>
</evidence>
<dbReference type="VEuPathDB" id="TriTrypDB:Lsey_0323_0030"/>
<sequence length="397" mass="44105">MSRAPPQHAAQARHARGLPIARMRHALLVVACLVLLSLLWDHYSVDGTQGLKVVPRWSGFIQSAMAAEEPTDRHEVEITPAAVEDAALDEHAKAQVDERANFHDEAAAEAAAAEKVAEPADPDSEHLNLDDLSDEELKSLLSDKKKGRVNLKHYKGREALITAIREVESKETAQKAFRKEAALATRWYVETREELKYSRAAARRAKASRIKHGGQVPATLRSDHNADAPKHELRILYSEADGYGKHFTDLVKDLETLEGVKLPNLDAFNIVSEPYTVSKESFLLGHVLQISFYGVLALAIMPDLLPFLPQAVRNFLRTRRGLVLSTAFMLNMLSRSVVQTNAFEVYFDDELIYSTMKFAGRLPTSEMVSNMLLERTILKDYAAAMGRQVVGAATAPL</sequence>
<dbReference type="EMBL" id="LJSK01000323">
    <property type="protein sequence ID" value="KPI83803.1"/>
    <property type="molecule type" value="Genomic_DNA"/>
</dbReference>